<comment type="caution">
    <text evidence="1">The sequence shown here is derived from an EMBL/GenBank/DDBJ whole genome shotgun (WGS) entry which is preliminary data.</text>
</comment>
<dbReference type="AlphaFoldDB" id="A0AAV4S3M3"/>
<dbReference type="EMBL" id="BPLR01008761">
    <property type="protein sequence ID" value="GIY27012.1"/>
    <property type="molecule type" value="Genomic_DNA"/>
</dbReference>
<name>A0AAV4S3M3_CAEEX</name>
<proteinExistence type="predicted"/>
<keyword evidence="2" id="KW-1185">Reference proteome</keyword>
<evidence type="ECO:0000313" key="1">
    <source>
        <dbReference type="EMBL" id="GIY27012.1"/>
    </source>
</evidence>
<sequence>MQGGDRCLLRKCYLFLETVPARDRCYGMRLHCHGNPLLLPSTCGASLYFVESFKDPPHLPYPLRFVLRPVKVPDASFNWNHYQRHLLPPLKRVATIGGREMSRVTPPPPPFRQWVGGRKKSNLPVKLLEHDVIKQEAIKVRI</sequence>
<reference evidence="1 2" key="1">
    <citation type="submission" date="2021-06" db="EMBL/GenBank/DDBJ databases">
        <title>Caerostris extrusa draft genome.</title>
        <authorList>
            <person name="Kono N."/>
            <person name="Arakawa K."/>
        </authorList>
    </citation>
    <scope>NUCLEOTIDE SEQUENCE [LARGE SCALE GENOMIC DNA]</scope>
</reference>
<dbReference type="Proteomes" id="UP001054945">
    <property type="component" value="Unassembled WGS sequence"/>
</dbReference>
<gene>
    <name evidence="1" type="ORF">CEXT_218361</name>
</gene>
<protein>
    <submittedName>
        <fullName evidence="1">Uncharacterized protein</fullName>
    </submittedName>
</protein>
<organism evidence="1 2">
    <name type="scientific">Caerostris extrusa</name>
    <name type="common">Bark spider</name>
    <name type="synonym">Caerostris bankana</name>
    <dbReference type="NCBI Taxonomy" id="172846"/>
    <lineage>
        <taxon>Eukaryota</taxon>
        <taxon>Metazoa</taxon>
        <taxon>Ecdysozoa</taxon>
        <taxon>Arthropoda</taxon>
        <taxon>Chelicerata</taxon>
        <taxon>Arachnida</taxon>
        <taxon>Araneae</taxon>
        <taxon>Araneomorphae</taxon>
        <taxon>Entelegynae</taxon>
        <taxon>Araneoidea</taxon>
        <taxon>Araneidae</taxon>
        <taxon>Caerostris</taxon>
    </lineage>
</organism>
<evidence type="ECO:0000313" key="2">
    <source>
        <dbReference type="Proteomes" id="UP001054945"/>
    </source>
</evidence>
<accession>A0AAV4S3M3</accession>